<dbReference type="Gene3D" id="1.25.40.10">
    <property type="entry name" value="Tetratricopeptide repeat domain"/>
    <property type="match status" value="1"/>
</dbReference>
<gene>
    <name evidence="1" type="ORF">SEMRO_647_G180950.1</name>
</gene>
<organism evidence="1 2">
    <name type="scientific">Seminavis robusta</name>
    <dbReference type="NCBI Taxonomy" id="568900"/>
    <lineage>
        <taxon>Eukaryota</taxon>
        <taxon>Sar</taxon>
        <taxon>Stramenopiles</taxon>
        <taxon>Ochrophyta</taxon>
        <taxon>Bacillariophyta</taxon>
        <taxon>Bacillariophyceae</taxon>
        <taxon>Bacillariophycidae</taxon>
        <taxon>Naviculales</taxon>
        <taxon>Naviculaceae</taxon>
        <taxon>Seminavis</taxon>
    </lineage>
</organism>
<evidence type="ECO:0000313" key="2">
    <source>
        <dbReference type="Proteomes" id="UP001153069"/>
    </source>
</evidence>
<protein>
    <submittedName>
        <fullName evidence="1">Uncharacterized protein</fullName>
    </submittedName>
</protein>
<dbReference type="EMBL" id="CAICTM010000646">
    <property type="protein sequence ID" value="CAB9514337.1"/>
    <property type="molecule type" value="Genomic_DNA"/>
</dbReference>
<sequence length="221" mass="24203">MAALTITLQNQISGLNHQGAIALACGNEKEAHRSFKGALEMLGFLSNNLEIAEADGGALHPALVSSVPSPGVADERFFVFGEALLFQFGDGEVPSLQDVCFCSCLSLFNMALTYHRKAMLTGTRQLFLTASRIYEQALSVADGLPEESANVGCVQVLIRNNLAHIFYYELDCFEESLQHLERIKASIQVFENGLFRMDSPSKDEILLNLLLTKPPMTARCA</sequence>
<proteinExistence type="predicted"/>
<comment type="caution">
    <text evidence="1">The sequence shown here is derived from an EMBL/GenBank/DDBJ whole genome shotgun (WGS) entry which is preliminary data.</text>
</comment>
<reference evidence="1" key="1">
    <citation type="submission" date="2020-06" db="EMBL/GenBank/DDBJ databases">
        <authorList>
            <consortium name="Plant Systems Biology data submission"/>
        </authorList>
    </citation>
    <scope>NUCLEOTIDE SEQUENCE</scope>
    <source>
        <strain evidence="1">D6</strain>
    </source>
</reference>
<evidence type="ECO:0000313" key="1">
    <source>
        <dbReference type="EMBL" id="CAB9514337.1"/>
    </source>
</evidence>
<dbReference type="InterPro" id="IPR011990">
    <property type="entry name" value="TPR-like_helical_dom_sf"/>
</dbReference>
<dbReference type="Proteomes" id="UP001153069">
    <property type="component" value="Unassembled WGS sequence"/>
</dbReference>
<keyword evidence="2" id="KW-1185">Reference proteome</keyword>
<accession>A0A9N8E4F5</accession>
<dbReference type="AlphaFoldDB" id="A0A9N8E4F5"/>
<name>A0A9N8E4F5_9STRA</name>